<evidence type="ECO:0000259" key="10">
    <source>
        <dbReference type="PROSITE" id="PS50885"/>
    </source>
</evidence>
<gene>
    <name evidence="11" type="ORF">L2737_17365</name>
</gene>
<evidence type="ECO:0000259" key="9">
    <source>
        <dbReference type="PROSITE" id="PS50111"/>
    </source>
</evidence>
<evidence type="ECO:0000256" key="5">
    <source>
        <dbReference type="ARBA" id="ARBA00023224"/>
    </source>
</evidence>
<reference evidence="11 12" key="1">
    <citation type="submission" date="2022-01" db="EMBL/GenBank/DDBJ databases">
        <title>Whole genome-based taxonomy of the Shewanellaceae.</title>
        <authorList>
            <person name="Martin-Rodriguez A.J."/>
        </authorList>
    </citation>
    <scope>NUCLEOTIDE SEQUENCE [LARGE SCALE GENOMIC DNA]</scope>
    <source>
        <strain evidence="11 12">DSM 24955</strain>
    </source>
</reference>
<keyword evidence="2 8" id="KW-0812">Transmembrane</keyword>
<dbReference type="SMART" id="SM00304">
    <property type="entry name" value="HAMP"/>
    <property type="match status" value="1"/>
</dbReference>
<comment type="subcellular location">
    <subcellularLocation>
        <location evidence="1">Membrane</location>
        <topology evidence="1">Multi-pass membrane protein</topology>
    </subcellularLocation>
</comment>
<keyword evidence="3 8" id="KW-1133">Transmembrane helix</keyword>
<dbReference type="SMART" id="SM00283">
    <property type="entry name" value="MA"/>
    <property type="match status" value="1"/>
</dbReference>
<evidence type="ECO:0000256" key="1">
    <source>
        <dbReference type="ARBA" id="ARBA00004141"/>
    </source>
</evidence>
<evidence type="ECO:0000256" key="3">
    <source>
        <dbReference type="ARBA" id="ARBA00022989"/>
    </source>
</evidence>
<comment type="caution">
    <text evidence="11">The sequence shown here is derived from an EMBL/GenBank/DDBJ whole genome shotgun (WGS) entry which is preliminary data.</text>
</comment>
<keyword evidence="12" id="KW-1185">Reference proteome</keyword>
<evidence type="ECO:0000313" key="11">
    <source>
        <dbReference type="EMBL" id="MCL1047070.1"/>
    </source>
</evidence>
<evidence type="ECO:0000256" key="8">
    <source>
        <dbReference type="SAM" id="Phobius"/>
    </source>
</evidence>
<dbReference type="EMBL" id="JAKIKU010000011">
    <property type="protein sequence ID" value="MCL1047070.1"/>
    <property type="molecule type" value="Genomic_DNA"/>
</dbReference>
<dbReference type="Proteomes" id="UP001202134">
    <property type="component" value="Unassembled WGS sequence"/>
</dbReference>
<feature type="transmembrane region" description="Helical" evidence="8">
    <location>
        <begin position="303"/>
        <end position="321"/>
    </location>
</feature>
<accession>A0ABT0KT87</accession>
<keyword evidence="5 7" id="KW-0807">Transducer</keyword>
<organism evidence="11 12">
    <name type="scientific">Shewanella electrodiphila</name>
    <dbReference type="NCBI Taxonomy" id="934143"/>
    <lineage>
        <taxon>Bacteria</taxon>
        <taxon>Pseudomonadati</taxon>
        <taxon>Pseudomonadota</taxon>
        <taxon>Gammaproteobacteria</taxon>
        <taxon>Alteromonadales</taxon>
        <taxon>Shewanellaceae</taxon>
        <taxon>Shewanella</taxon>
    </lineage>
</organism>
<protein>
    <submittedName>
        <fullName evidence="11">Methyl-accepting chemotaxis protein</fullName>
    </submittedName>
</protein>
<dbReference type="Pfam" id="PF00015">
    <property type="entry name" value="MCPsignal"/>
    <property type="match status" value="1"/>
</dbReference>
<keyword evidence="4 8" id="KW-0472">Membrane</keyword>
<dbReference type="PANTHER" id="PTHR32089:SF119">
    <property type="entry name" value="METHYL-ACCEPTING CHEMOTAXIS PROTEIN CTPL"/>
    <property type="match status" value="1"/>
</dbReference>
<sequence>MKISTLSLTASAILLLLAGLLAATVLWSTDKRQQVELQANTLQQIQHTFLLKVRPNINAYLQSGDSEILSQARQELTEISHQIGQIDLASATAATTSIQQFLAEFVANLNNRYLAAGKLAGNPRQLLAYSESEMLDNNMRLAAYAEKGLAVDADLAQSYLQLTRELPPLVFQLSQLTEGYLIGKDSRLEASLQRNIQALNQWHEQLTKLSLIGIFEQEEVDEFALGADEPEQFEIGEFYRDELLSLSLRYDKEVANTHNLLADNLLVQSQLSADTDQVEQQLLRLGKVHAEYDHDLKKQLQTILYSMVIIIGLFAFGYLWLQQRRVVQPLKRLNAAFMKLSESNQREQLQINSRCETGQIAGHFNQLLNRFEQEDESQRQQVSKVSHSLSSLIDRIKQISTTTEQTQAVVNVAQTQTSHLRELASEVEQNSSIVEQKATATMEHMQASQTQAEAVLEATETSQHAVTNCYESLTNLSTSVTDVSKIIDVIGNIAEQTNLLALNAAIEAARAGEQGRGFAVVADEVRNLSHRTQISLKDIMNILEQLTVSNKALTQSVQGIGDATESQQLRATHLLDVAKTVQAQASEMVGTAKQGSDFANQQVNYLDEFVNAMESLNTHAQSASDQSQAIATEVAESVSTIEQSLGIETEVVVATTARRSVF</sequence>
<dbReference type="CDD" id="cd06225">
    <property type="entry name" value="HAMP"/>
    <property type="match status" value="1"/>
</dbReference>
<proteinExistence type="inferred from homology"/>
<dbReference type="InterPro" id="IPR004089">
    <property type="entry name" value="MCPsignal_dom"/>
</dbReference>
<dbReference type="Pfam" id="PF00672">
    <property type="entry name" value="HAMP"/>
    <property type="match status" value="1"/>
</dbReference>
<dbReference type="InterPro" id="IPR003660">
    <property type="entry name" value="HAMP_dom"/>
</dbReference>
<dbReference type="Gene3D" id="6.10.340.10">
    <property type="match status" value="1"/>
</dbReference>
<feature type="domain" description="HAMP" evidence="10">
    <location>
        <begin position="324"/>
        <end position="376"/>
    </location>
</feature>
<comment type="similarity">
    <text evidence="6">Belongs to the methyl-accepting chemotaxis (MCP) protein family.</text>
</comment>
<evidence type="ECO:0000256" key="7">
    <source>
        <dbReference type="PROSITE-ProRule" id="PRU00284"/>
    </source>
</evidence>
<dbReference type="PROSITE" id="PS50111">
    <property type="entry name" value="CHEMOTAXIS_TRANSDUC_2"/>
    <property type="match status" value="1"/>
</dbReference>
<evidence type="ECO:0000256" key="4">
    <source>
        <dbReference type="ARBA" id="ARBA00023136"/>
    </source>
</evidence>
<dbReference type="PANTHER" id="PTHR32089">
    <property type="entry name" value="METHYL-ACCEPTING CHEMOTAXIS PROTEIN MCPB"/>
    <property type="match status" value="1"/>
</dbReference>
<dbReference type="SUPFAM" id="SSF58104">
    <property type="entry name" value="Methyl-accepting chemotaxis protein (MCP) signaling domain"/>
    <property type="match status" value="1"/>
</dbReference>
<name>A0ABT0KT87_9GAMM</name>
<dbReference type="PROSITE" id="PS50885">
    <property type="entry name" value="HAMP"/>
    <property type="match status" value="1"/>
</dbReference>
<dbReference type="RefSeq" id="WP_248956581.1">
    <property type="nucleotide sequence ID" value="NZ_JAKIKU010000011.1"/>
</dbReference>
<dbReference type="Gene3D" id="1.10.287.950">
    <property type="entry name" value="Methyl-accepting chemotaxis protein"/>
    <property type="match status" value="1"/>
</dbReference>
<evidence type="ECO:0000256" key="2">
    <source>
        <dbReference type="ARBA" id="ARBA00022692"/>
    </source>
</evidence>
<evidence type="ECO:0000313" key="12">
    <source>
        <dbReference type="Proteomes" id="UP001202134"/>
    </source>
</evidence>
<evidence type="ECO:0000256" key="6">
    <source>
        <dbReference type="ARBA" id="ARBA00029447"/>
    </source>
</evidence>
<feature type="domain" description="Methyl-accepting transducer" evidence="9">
    <location>
        <begin position="381"/>
        <end position="617"/>
    </location>
</feature>